<proteinExistence type="predicted"/>
<evidence type="ECO:0000313" key="2">
    <source>
        <dbReference type="EMBL" id="EMF55144.1"/>
    </source>
</evidence>
<reference evidence="3" key="1">
    <citation type="journal article" date="2013" name="Genome Announc.">
        <title>Draft Genome Sequence of Streptomyces bottropensis ATCC 25435, a Bottromycin-Producing Actinomycete.</title>
        <authorList>
            <person name="Zhang H."/>
            <person name="Zhou W."/>
            <person name="Zhuang Y."/>
            <person name="Liang X."/>
            <person name="Liu T."/>
        </authorList>
    </citation>
    <scope>NUCLEOTIDE SEQUENCE [LARGE SCALE GENOMIC DNA]</scope>
    <source>
        <strain evidence="3">ATCC 25435</strain>
    </source>
</reference>
<organism evidence="2 3">
    <name type="scientific">Streptomyces bottropensis ATCC 25435</name>
    <dbReference type="NCBI Taxonomy" id="1054862"/>
    <lineage>
        <taxon>Bacteria</taxon>
        <taxon>Bacillati</taxon>
        <taxon>Actinomycetota</taxon>
        <taxon>Actinomycetes</taxon>
        <taxon>Kitasatosporales</taxon>
        <taxon>Streptomycetaceae</taxon>
        <taxon>Streptomyces</taxon>
    </lineage>
</organism>
<dbReference type="EMBL" id="KB405067">
    <property type="protein sequence ID" value="EMF55144.1"/>
    <property type="molecule type" value="Genomic_DNA"/>
</dbReference>
<feature type="region of interest" description="Disordered" evidence="1">
    <location>
        <begin position="1"/>
        <end position="44"/>
    </location>
</feature>
<name>M3FSI1_9ACTN</name>
<accession>M3FSI1</accession>
<evidence type="ECO:0000313" key="3">
    <source>
        <dbReference type="Proteomes" id="UP000030760"/>
    </source>
</evidence>
<dbReference type="AlphaFoldDB" id="M3FSI1"/>
<evidence type="ECO:0000256" key="1">
    <source>
        <dbReference type="SAM" id="MobiDB-lite"/>
    </source>
</evidence>
<protein>
    <submittedName>
        <fullName evidence="2">Uncharacterized protein</fullName>
    </submittedName>
</protein>
<dbReference type="Proteomes" id="UP000030760">
    <property type="component" value="Unassembled WGS sequence"/>
</dbReference>
<sequence>MTCDRPRPTPDEIRKSSSDRERGSYAASNAVLQGELRFRNTEKT</sequence>
<feature type="compositionally biased region" description="Basic and acidic residues" evidence="1">
    <location>
        <begin position="1"/>
        <end position="23"/>
    </location>
</feature>
<gene>
    <name evidence="2" type="ORF">SBD_2457</name>
</gene>